<evidence type="ECO:0000313" key="1">
    <source>
        <dbReference type="EMBL" id="KAF0923743.1"/>
    </source>
</evidence>
<keyword evidence="2" id="KW-1185">Reference proteome</keyword>
<name>A0A6G1EIF6_9ORYZ</name>
<reference evidence="1 2" key="1">
    <citation type="submission" date="2019-11" db="EMBL/GenBank/DDBJ databases">
        <title>Whole genome sequence of Oryza granulata.</title>
        <authorList>
            <person name="Li W."/>
        </authorList>
    </citation>
    <scope>NUCLEOTIDE SEQUENCE [LARGE SCALE GENOMIC DNA]</scope>
    <source>
        <strain evidence="2">cv. Menghai</strain>
        <tissue evidence="1">Leaf</tissue>
    </source>
</reference>
<feature type="non-terminal residue" evidence="1">
    <location>
        <position position="1"/>
    </location>
</feature>
<accession>A0A6G1EIF6</accession>
<dbReference type="Proteomes" id="UP000479710">
    <property type="component" value="Unassembled WGS sequence"/>
</dbReference>
<evidence type="ECO:0000313" key="2">
    <source>
        <dbReference type="Proteomes" id="UP000479710"/>
    </source>
</evidence>
<protein>
    <submittedName>
        <fullName evidence="1">Uncharacterized protein</fullName>
    </submittedName>
</protein>
<gene>
    <name evidence="1" type="ORF">E2562_006711</name>
</gene>
<comment type="caution">
    <text evidence="1">The sequence shown here is derived from an EMBL/GenBank/DDBJ whole genome shotgun (WGS) entry which is preliminary data.</text>
</comment>
<organism evidence="1 2">
    <name type="scientific">Oryza meyeriana var. granulata</name>
    <dbReference type="NCBI Taxonomy" id="110450"/>
    <lineage>
        <taxon>Eukaryota</taxon>
        <taxon>Viridiplantae</taxon>
        <taxon>Streptophyta</taxon>
        <taxon>Embryophyta</taxon>
        <taxon>Tracheophyta</taxon>
        <taxon>Spermatophyta</taxon>
        <taxon>Magnoliopsida</taxon>
        <taxon>Liliopsida</taxon>
        <taxon>Poales</taxon>
        <taxon>Poaceae</taxon>
        <taxon>BOP clade</taxon>
        <taxon>Oryzoideae</taxon>
        <taxon>Oryzeae</taxon>
        <taxon>Oryzinae</taxon>
        <taxon>Oryza</taxon>
        <taxon>Oryza meyeriana</taxon>
    </lineage>
</organism>
<dbReference type="EMBL" id="SPHZ02000003">
    <property type="protein sequence ID" value="KAF0923743.1"/>
    <property type="molecule type" value="Genomic_DNA"/>
</dbReference>
<dbReference type="AlphaFoldDB" id="A0A6G1EIF6"/>
<sequence>TSAIVSSSDSCSKQKNLLILSETNRLRRSRVRGLTRAGSCANHKLPLCRVEEGCHQSTRSVSSVPDHMQDATAGS</sequence>
<proteinExistence type="predicted"/>